<dbReference type="GO" id="GO:0052040">
    <property type="term" value="P:symbiont-mediated perturbation of host programmed cell death"/>
    <property type="evidence" value="ECO:0007669"/>
    <property type="project" value="UniProtKB-UniRule"/>
</dbReference>
<evidence type="ECO:0000313" key="10">
    <source>
        <dbReference type="EMBL" id="CAH0522304.1"/>
    </source>
</evidence>
<dbReference type="SMART" id="SM01187">
    <property type="entry name" value="Elicitin"/>
    <property type="match status" value="1"/>
</dbReference>
<evidence type="ECO:0000256" key="4">
    <source>
        <dbReference type="ARBA" id="ARBA00022978"/>
    </source>
</evidence>
<dbReference type="AlphaFoldDB" id="A0AAU9LJ90"/>
<keyword evidence="5 6" id="KW-1015">Disulfide bond</keyword>
<keyword evidence="3 6" id="KW-0964">Secreted</keyword>
<accession>A0AAU9LJ90</accession>
<evidence type="ECO:0000313" key="9">
    <source>
        <dbReference type="EMBL" id="CAH0480988.1"/>
    </source>
</evidence>
<feature type="signal peptide" evidence="8">
    <location>
        <begin position="1"/>
        <end position="18"/>
    </location>
</feature>
<evidence type="ECO:0000256" key="3">
    <source>
        <dbReference type="ARBA" id="ARBA00022525"/>
    </source>
</evidence>
<reference evidence="9 11" key="1">
    <citation type="submission" date="2021-11" db="EMBL/GenBank/DDBJ databases">
        <authorList>
            <person name="Islam A."/>
            <person name="Islam S."/>
            <person name="Flora M.S."/>
            <person name="Rahman M."/>
            <person name="Ziaur R.M."/>
            <person name="Epstein J.H."/>
            <person name="Hassan M."/>
            <person name="Klassen M."/>
            <person name="Woodard K."/>
            <person name="Webb A."/>
            <person name="Webby R.J."/>
            <person name="El Zowalaty M.E."/>
        </authorList>
    </citation>
    <scope>NUCLEOTIDE SEQUENCE</scope>
    <source>
        <strain evidence="10">Pbs1</strain>
        <strain evidence="9">Pbs3</strain>
    </source>
</reference>
<organism evidence="9 12">
    <name type="scientific">Peronospora belbahrii</name>
    <dbReference type="NCBI Taxonomy" id="622444"/>
    <lineage>
        <taxon>Eukaryota</taxon>
        <taxon>Sar</taxon>
        <taxon>Stramenopiles</taxon>
        <taxon>Oomycota</taxon>
        <taxon>Peronosporomycetes</taxon>
        <taxon>Peronosporales</taxon>
        <taxon>Peronosporaceae</taxon>
        <taxon>Peronospora</taxon>
    </lineage>
</organism>
<evidence type="ECO:0000256" key="6">
    <source>
        <dbReference type="RuleBase" id="RU368111"/>
    </source>
</evidence>
<keyword evidence="8" id="KW-0732">Signal</keyword>
<evidence type="ECO:0000313" key="12">
    <source>
        <dbReference type="Proteomes" id="UP001160483"/>
    </source>
</evidence>
<dbReference type="GO" id="GO:0005576">
    <property type="term" value="C:extracellular region"/>
    <property type="evidence" value="ECO:0007669"/>
    <property type="project" value="UniProtKB-SubCell"/>
</dbReference>
<comment type="function">
    <text evidence="6">Induces local and distal defense responses (incompatible hypersensitive reaction) in plants from the solanaceae and cruciferae families. Elicits leaf necrosis and causes the accumulation of pathogenesis-related proteins. Might interact with the lipidic molecules of the plasma membrane.</text>
</comment>
<protein>
    <recommendedName>
        <fullName evidence="6">Elicitin</fullName>
    </recommendedName>
</protein>
<dbReference type="InterPro" id="IPR002200">
    <property type="entry name" value="Elicitin"/>
</dbReference>
<evidence type="ECO:0000256" key="7">
    <source>
        <dbReference type="SAM" id="MobiDB-lite"/>
    </source>
</evidence>
<comment type="subcellular location">
    <subcellularLocation>
        <location evidence="1 6">Secreted</location>
    </subcellularLocation>
</comment>
<dbReference type="EMBL" id="CAKLCB010000388">
    <property type="protein sequence ID" value="CAH0522304.1"/>
    <property type="molecule type" value="Genomic_DNA"/>
</dbReference>
<comment type="similarity">
    <text evidence="2 6">Belongs to the elicitin family.</text>
</comment>
<feature type="chain" id="PRO_5043392608" description="Elicitin" evidence="8">
    <location>
        <begin position="19"/>
        <end position="195"/>
    </location>
</feature>
<dbReference type="SUPFAM" id="SSF48647">
    <property type="entry name" value="Fungal elicitin"/>
    <property type="match status" value="1"/>
</dbReference>
<name>A0AAU9LJ90_9STRA</name>
<gene>
    <name evidence="10" type="ORF">PBS001_LOCUS8737</name>
    <name evidence="9" type="ORF">PBS003_LOCUS7598</name>
</gene>
<dbReference type="EMBL" id="CAKKTJ010000326">
    <property type="protein sequence ID" value="CAH0480988.1"/>
    <property type="molecule type" value="Genomic_DNA"/>
</dbReference>
<evidence type="ECO:0000256" key="1">
    <source>
        <dbReference type="ARBA" id="ARBA00004613"/>
    </source>
</evidence>
<dbReference type="InterPro" id="IPR036470">
    <property type="entry name" value="Elicitin_sf"/>
</dbReference>
<dbReference type="Proteomes" id="UP001160483">
    <property type="component" value="Unassembled WGS sequence"/>
</dbReference>
<evidence type="ECO:0000313" key="11">
    <source>
        <dbReference type="Proteomes" id="UP001158986"/>
    </source>
</evidence>
<proteinExistence type="inferred from homology"/>
<evidence type="ECO:0000256" key="5">
    <source>
        <dbReference type="ARBA" id="ARBA00023157"/>
    </source>
</evidence>
<comment type="caution">
    <text evidence="9">The sequence shown here is derived from an EMBL/GenBank/DDBJ whole genome shotgun (WGS) entry which is preliminary data.</text>
</comment>
<dbReference type="Pfam" id="PF00964">
    <property type="entry name" value="Elicitin"/>
    <property type="match status" value="1"/>
</dbReference>
<keyword evidence="4 6" id="KW-0928">Hypersensitive response elicitation</keyword>
<dbReference type="Proteomes" id="UP001158986">
    <property type="component" value="Unassembled WGS sequence"/>
</dbReference>
<feature type="region of interest" description="Disordered" evidence="7">
    <location>
        <begin position="115"/>
        <end position="137"/>
    </location>
</feature>
<dbReference type="Gene3D" id="1.10.239.10">
    <property type="entry name" value="Elicitin domain"/>
    <property type="match status" value="1"/>
</dbReference>
<keyword evidence="11" id="KW-1185">Reference proteome</keyword>
<sequence length="195" mass="21526">MHCGILLFFILIAYGATAEDTCPPTEIMKLAELYTNPHLHACGNMSANFSIALPTDSQVKAMCTFDTCRALIEDVLALKPADCYLSFAEVKLNAYKLASNFKNVCETNMDKKNGSWKLQPTVKPRDTTSAPKGDTGHHLKQEELKFVKDVNGTHLVGANTTKNADELKPPIHTKAKELFPFANTTYKATGRETFP</sequence>
<evidence type="ECO:0000256" key="8">
    <source>
        <dbReference type="SAM" id="SignalP"/>
    </source>
</evidence>
<evidence type="ECO:0000256" key="2">
    <source>
        <dbReference type="ARBA" id="ARBA00009544"/>
    </source>
</evidence>